<evidence type="ECO:0000313" key="4">
    <source>
        <dbReference type="EMBL" id="OXA87873.1"/>
    </source>
</evidence>
<evidence type="ECO:0000256" key="1">
    <source>
        <dbReference type="SAM" id="SignalP"/>
    </source>
</evidence>
<dbReference type="RefSeq" id="WP_041517098.1">
    <property type="nucleotide sequence ID" value="NZ_JPRK01000007.1"/>
</dbReference>
<reference evidence="3 5" key="1">
    <citation type="submission" date="2015-01" db="EMBL/GenBank/DDBJ databases">
        <title>Genome of Flavobacterium hibernum DSM 12611.</title>
        <authorList>
            <person name="Stropko S.J."/>
            <person name="Pipes S.E."/>
            <person name="Newman J.D."/>
        </authorList>
    </citation>
    <scope>NUCLEOTIDE SEQUENCE [LARGE SCALE GENOMIC DNA]</scope>
    <source>
        <strain evidence="3 5">DSM 12611</strain>
    </source>
</reference>
<gene>
    <name evidence="4" type="ORF">B0A73_08765</name>
    <name evidence="3" type="ORF">IW18_08150</name>
</gene>
<dbReference type="Pfam" id="PF02012">
    <property type="entry name" value="BNR"/>
    <property type="match status" value="1"/>
</dbReference>
<evidence type="ECO:0000313" key="5">
    <source>
        <dbReference type="Proteomes" id="UP000032061"/>
    </source>
</evidence>
<feature type="chain" id="PRO_5002209511" evidence="1">
    <location>
        <begin position="19"/>
        <end position="1568"/>
    </location>
</feature>
<dbReference type="Proteomes" id="UP000032061">
    <property type="component" value="Unassembled WGS sequence"/>
</dbReference>
<comment type="caution">
    <text evidence="3">The sequence shown here is derived from an EMBL/GenBank/DDBJ whole genome shotgun (WGS) entry which is preliminary data.</text>
</comment>
<accession>A0A0D0EWF9</accession>
<name>A0A0D0EWF9_9FLAO</name>
<evidence type="ECO:0000259" key="2">
    <source>
        <dbReference type="Pfam" id="PF19081"/>
    </source>
</evidence>
<dbReference type="EMBL" id="JPRK01000007">
    <property type="protein sequence ID" value="KIO53273.1"/>
    <property type="molecule type" value="Genomic_DNA"/>
</dbReference>
<evidence type="ECO:0000313" key="6">
    <source>
        <dbReference type="Proteomes" id="UP000198302"/>
    </source>
</evidence>
<dbReference type="STRING" id="37752.IW18_08150"/>
<dbReference type="InterPro" id="IPR044023">
    <property type="entry name" value="Ig_7"/>
</dbReference>
<dbReference type="NCBIfam" id="TIGR04131">
    <property type="entry name" value="Bac_Flav_CTERM"/>
    <property type="match status" value="1"/>
</dbReference>
<reference evidence="4 6" key="2">
    <citation type="submission" date="2016-11" db="EMBL/GenBank/DDBJ databases">
        <title>Whole genomes of Flavobacteriaceae.</title>
        <authorList>
            <person name="Stine C."/>
            <person name="Li C."/>
            <person name="Tadesse D."/>
        </authorList>
    </citation>
    <scope>NUCLEOTIDE SEQUENCE [LARGE SCALE GENOMIC DNA]</scope>
    <source>
        <strain evidence="4 6">ATCC 51468</strain>
    </source>
</reference>
<feature type="domain" description="Ig-like" evidence="2">
    <location>
        <begin position="1322"/>
        <end position="1394"/>
    </location>
</feature>
<dbReference type="InterPro" id="IPR013783">
    <property type="entry name" value="Ig-like_fold"/>
</dbReference>
<dbReference type="Gene3D" id="2.60.40.10">
    <property type="entry name" value="Immunoglobulins"/>
    <property type="match status" value="1"/>
</dbReference>
<dbReference type="OrthoDB" id="1652165at2"/>
<dbReference type="Pfam" id="PF13585">
    <property type="entry name" value="CHU_C"/>
    <property type="match status" value="1"/>
</dbReference>
<proteinExistence type="predicted"/>
<sequence length="1568" mass="170884">MKQTLFILFLLFSVFSYSQENCNNGIDDDGDGKIDLNDEDCICNNSTINSIIPNPSFEVYAKCPKSYSELNLATPWIQASGATTDYFNKCGLIAPGIKTAGLDNFPDGNGIVGAIFKKDFQEYVGSTLLSPMKAGVNYQLTLNIAALSLNGEYKLTNDKYEPVNLTLFGCINGDNLPIQTSGGPTSADPTWVELGHTTYSSSPNWGEITIFFTPKTDINAIILGAPDKLPASYPESGSGLFPYFLYDNLLLNTTESFGINITQNGNFCDNTLVLKANLTTAADPTKTYQWYHNGIAIVGATNDFYKVASVDTNLGQYSVKLTDDSNCLISRNFTINNIIPSPTYTTIQPNCVTPSGTITITTPGSEYSFDNGLTWQNDASKSALKVGEYGIKIKTLNGCISLSSGVSLLPPKMLDYPEVIATQPLTCDGKGSITIKSAIATQYSFDDGMTWTTNPVKDNVEPGNYLIKIKDATECQSSGQYSSIYQKYLDNPVFKIIQPTCGKAGQISVTTVADQYSFDNGDTWTNDPVLPNLSGGYYRIKIKNNNGCESNTAYASVEPYRIPIYPSYTSSQPLCGTGGTIKITSTASDFSFDGGKTWTKDPVASNLLPGVYEIIIKNDSGCISYTQFVSLDYFYLPNPSFTSTKPTCETGGSITITTSATEYSFDNGKTWSTNATASNLKAGTYYIMIKNEIGCTSSTYHYVNLDNFYLPDPKFNTVNPYCGNIGSIEITTKADFYSFNGGQSWTTNPIKSNLSTDSYNIKIKNSFGCESRGTWVYLNSSYLASPNYEVIQPSCKTKGSITITTKSDLYSFDNGSTWTTNPVLSDLIKNNYYYYIKIKNNKGCESSSTSIYIESAPRIPSKPTITSVSPSNCGTKDASITITTSAVLYSFDDGLTWGTNSKSPDLEAGTYLVRIKESALACPSEATEVVLNSTNILNAPSFTSVQPTCATSTGTITINTTASQYSFDNGLTWQAENSKSNFLPGDYLVKIKNDKGCISNASSVKINTYVSFKISSYSSEQPLCEGGSPRGLVIKIDTPASAYSFDNGLTWTNDPVATNLKENTEYCLRIKNSEDCISEPSCMTTIKQVAIPTAPQITTKQPSGCDLTGSIIVNASKGEYSFDDGKTWSKNATSQPLIPGTYFVRTKEVGSLCISDATQTIINNPPNAPQSPVTTVAQPLSCVNPFGSIKITSLASEYSFDGGKTWTTNTFADNLAVGTYSLKAKNAAGCESNAVSIKIESPLDYPNPPEISISQPDCSNLKGQITISSNSSNYSFDNGLTWTTAKISDYLIPGDYDIRVKNSDGCISDPTRAIINPFTNFPPLPTGSKTQQFCIDEIASLENIVLTGTAIKWYDAPTNGNILPETTLLQNNIYYASQTLNNCESPRFAITVKIQDTQIPIADSPQAFCIQKNVSINDIDIIGQNIKWFESASSTIALSESTPLENGITYYGTQTLNNCESDRIPVTINILDATHKDCINLVDELPFPKFFTPNDDGYNDTWSINFDYLAPNSTIRIYDRYGKLLKQLSKNTSWNGTYTGQDLPASDYWFTVTRANGTEFRGHFSLKR</sequence>
<keyword evidence="6" id="KW-1185">Reference proteome</keyword>
<organism evidence="3 5">
    <name type="scientific">Flavobacterium hibernum</name>
    <dbReference type="NCBI Taxonomy" id="37752"/>
    <lineage>
        <taxon>Bacteria</taxon>
        <taxon>Pseudomonadati</taxon>
        <taxon>Bacteroidota</taxon>
        <taxon>Flavobacteriia</taxon>
        <taxon>Flavobacteriales</taxon>
        <taxon>Flavobacteriaceae</taxon>
        <taxon>Flavobacterium</taxon>
    </lineage>
</organism>
<dbReference type="InterPro" id="IPR036278">
    <property type="entry name" value="Sialidase_sf"/>
</dbReference>
<dbReference type="Pfam" id="PF19081">
    <property type="entry name" value="Ig_7"/>
    <property type="match status" value="1"/>
</dbReference>
<dbReference type="InterPro" id="IPR026341">
    <property type="entry name" value="T9SS_type_B"/>
</dbReference>
<evidence type="ECO:0000313" key="3">
    <source>
        <dbReference type="EMBL" id="KIO53273.1"/>
    </source>
</evidence>
<dbReference type="EMBL" id="MUGX01000011">
    <property type="protein sequence ID" value="OXA87873.1"/>
    <property type="molecule type" value="Genomic_DNA"/>
</dbReference>
<dbReference type="InterPro" id="IPR002860">
    <property type="entry name" value="BNR_rpt"/>
</dbReference>
<dbReference type="SUPFAM" id="SSF50939">
    <property type="entry name" value="Sialidases"/>
    <property type="match status" value="2"/>
</dbReference>
<dbReference type="Proteomes" id="UP000198302">
    <property type="component" value="Unassembled WGS sequence"/>
</dbReference>
<keyword evidence="1" id="KW-0732">Signal</keyword>
<feature type="signal peptide" evidence="1">
    <location>
        <begin position="1"/>
        <end position="18"/>
    </location>
</feature>
<protein>
    <submittedName>
        <fullName evidence="4">T9SS C-terminal target domain-containing protein</fullName>
    </submittedName>
</protein>